<dbReference type="Proteomes" id="UP000008281">
    <property type="component" value="Unassembled WGS sequence"/>
</dbReference>
<dbReference type="GO" id="GO:0005813">
    <property type="term" value="C:centrosome"/>
    <property type="evidence" value="ECO:0007669"/>
    <property type="project" value="EnsemblMetazoa"/>
</dbReference>
<dbReference type="PROSITE" id="PS00018">
    <property type="entry name" value="EF_HAND_1"/>
    <property type="match status" value="1"/>
</dbReference>
<dbReference type="GO" id="GO:0051721">
    <property type="term" value="F:protein phosphatase 2A binding"/>
    <property type="evidence" value="ECO:0007669"/>
    <property type="project" value="EnsemblMetazoa"/>
</dbReference>
<dbReference type="GO" id="GO:0090307">
    <property type="term" value="P:mitotic spindle assembly"/>
    <property type="evidence" value="ECO:0007669"/>
    <property type="project" value="EnsemblMetazoa"/>
</dbReference>
<reference evidence="5" key="1">
    <citation type="submission" date="2007-07" db="EMBL/GenBank/DDBJ databases">
        <title>PCAP assembly of the Caenorhabditis remanei genome.</title>
        <authorList>
            <consortium name="The Caenorhabditis remanei Sequencing Consortium"/>
            <person name="Wilson R.K."/>
        </authorList>
    </citation>
    <scope>NUCLEOTIDE SEQUENCE [LARGE SCALE GENOMIC DNA]</scope>
    <source>
        <strain evidence="5">PB4641</strain>
    </source>
</reference>
<keyword evidence="3" id="KW-0106">Calcium</keyword>
<dbReference type="HOGENOM" id="CLU_681942_0_0_1"/>
<evidence type="ECO:0000256" key="3">
    <source>
        <dbReference type="ARBA" id="ARBA00022837"/>
    </source>
</evidence>
<dbReference type="PROSITE" id="PS50222">
    <property type="entry name" value="EF_HAND_2"/>
    <property type="match status" value="1"/>
</dbReference>
<dbReference type="InterPro" id="IPR011992">
    <property type="entry name" value="EF-hand-dom_pair"/>
</dbReference>
<comment type="subcellular location">
    <subcellularLocation>
        <location evidence="1">Cytoplasm</location>
    </subcellularLocation>
</comment>
<evidence type="ECO:0000313" key="5">
    <source>
        <dbReference type="EMBL" id="EFP01410.1"/>
    </source>
</evidence>
<evidence type="ECO:0000256" key="2">
    <source>
        <dbReference type="ARBA" id="ARBA00022490"/>
    </source>
</evidence>
<dbReference type="GO" id="GO:0005737">
    <property type="term" value="C:cytoplasm"/>
    <property type="evidence" value="ECO:0007669"/>
    <property type="project" value="UniProtKB-SubCell"/>
</dbReference>
<evidence type="ECO:0000313" key="6">
    <source>
        <dbReference type="Proteomes" id="UP000008281"/>
    </source>
</evidence>
<dbReference type="GO" id="GO:0005819">
    <property type="term" value="C:spindle"/>
    <property type="evidence" value="ECO:0007669"/>
    <property type="project" value="TreeGrafter"/>
</dbReference>
<dbReference type="AlphaFoldDB" id="E3MG69"/>
<dbReference type="SUPFAM" id="SSF47473">
    <property type="entry name" value="EF-hand"/>
    <property type="match status" value="1"/>
</dbReference>
<dbReference type="OMA" id="ASAKYHF"/>
<dbReference type="GO" id="GO:0009792">
    <property type="term" value="P:embryo development ending in birth or egg hatching"/>
    <property type="evidence" value="ECO:0007669"/>
    <property type="project" value="EnsemblMetazoa"/>
</dbReference>
<sequence>MTTTATNMQNTDQKSIYPSLINAMTSRRSDEALNDFQRDFNNRVMGLFADGRSTSVEQFKTDTDNFLRALKTEFIRGESGSKRYVTLKRLMKILTESPQSINELLPHSTVTVFVKITNFNLTIDITLIGHINPMVTIFTRFIAEELAKTVIHAEETYIKLLPYSENNTEISSYSLQDFVAAHYVPQMVEEPERADYYSAYAVGIIFFLLDARRRENIYLKDLLSSTLLMHLESCINAENNCLEMPEIDVFTVGQFRATLYEFRCLDTDRNGVLSPAEMTFFRDGYFNAMFLQRIFDISMIYDRCLDFKAFVDLMAAIKFRHTRASAKYHFEALDFKNDGVLDEDEIRTAASFQAQVVPEYAPNEDSVHIDIVTAELKDMLRLKKTGLTLEEFIDNRMSSTFTGFLSNYSDFMKYERREQ</sequence>
<dbReference type="InterPro" id="IPR002048">
    <property type="entry name" value="EF_hand_dom"/>
</dbReference>
<evidence type="ECO:0000256" key="1">
    <source>
        <dbReference type="ARBA" id="ARBA00004496"/>
    </source>
</evidence>
<keyword evidence="2" id="KW-0963">Cytoplasm</keyword>
<dbReference type="GO" id="GO:0000159">
    <property type="term" value="C:protein phosphatase type 2A complex"/>
    <property type="evidence" value="ECO:0007669"/>
    <property type="project" value="EnsemblMetazoa"/>
</dbReference>
<dbReference type="FunCoup" id="E3MG69">
    <property type="interactions" value="122"/>
</dbReference>
<name>E3MG69_CAERE</name>
<dbReference type="PANTHER" id="PTHR12085">
    <property type="entry name" value="SERINE/THREONINE-PROTEIN PHOSPHATASE 2A REGULATORY SUBUNIT B'' SUBUNIT GAMMA"/>
    <property type="match status" value="1"/>
</dbReference>
<dbReference type="eggNOG" id="KOG2562">
    <property type="taxonomic scope" value="Eukaryota"/>
</dbReference>
<dbReference type="OrthoDB" id="10265007at2759"/>
<dbReference type="EMBL" id="DS268443">
    <property type="protein sequence ID" value="EFP01410.1"/>
    <property type="molecule type" value="Genomic_DNA"/>
</dbReference>
<dbReference type="STRING" id="31234.E3MG69"/>
<dbReference type="GO" id="GO:0005509">
    <property type="term" value="F:calcium ion binding"/>
    <property type="evidence" value="ECO:0007669"/>
    <property type="project" value="InterPro"/>
</dbReference>
<keyword evidence="6" id="KW-1185">Reference proteome</keyword>
<evidence type="ECO:0000259" key="4">
    <source>
        <dbReference type="PROSITE" id="PS50222"/>
    </source>
</evidence>
<organism evidence="6">
    <name type="scientific">Caenorhabditis remanei</name>
    <name type="common">Caenorhabditis vulgaris</name>
    <dbReference type="NCBI Taxonomy" id="31234"/>
    <lineage>
        <taxon>Eukaryota</taxon>
        <taxon>Metazoa</taxon>
        <taxon>Ecdysozoa</taxon>
        <taxon>Nematoda</taxon>
        <taxon>Chromadorea</taxon>
        <taxon>Rhabditida</taxon>
        <taxon>Rhabditina</taxon>
        <taxon>Rhabditomorpha</taxon>
        <taxon>Rhabditoidea</taxon>
        <taxon>Rhabditidae</taxon>
        <taxon>Peloderinae</taxon>
        <taxon>Caenorhabditis</taxon>
    </lineage>
</organism>
<gene>
    <name evidence="5" type="primary">Cre-rsa-1</name>
    <name evidence="5" type="ORF">CRE_24041</name>
</gene>
<dbReference type="PANTHER" id="PTHR12085:SF3">
    <property type="entry name" value="SERINE_THREONINE-PROTEIN PHOSPHATASE 2A REGULATORY SUBUNIT B'' SUBUNIT GAMMA"/>
    <property type="match status" value="1"/>
</dbReference>
<accession>E3MG69</accession>
<dbReference type="GO" id="GO:0035303">
    <property type="term" value="P:regulation of dephosphorylation"/>
    <property type="evidence" value="ECO:0007669"/>
    <property type="project" value="InterPro"/>
</dbReference>
<protein>
    <submittedName>
        <fullName evidence="5">CRE-RSA-1 protein</fullName>
    </submittedName>
</protein>
<feature type="domain" description="EF-hand" evidence="4">
    <location>
        <begin position="321"/>
        <end position="356"/>
    </location>
</feature>
<dbReference type="GO" id="GO:0030865">
    <property type="term" value="P:cortical cytoskeleton organization"/>
    <property type="evidence" value="ECO:0007669"/>
    <property type="project" value="TreeGrafter"/>
</dbReference>
<dbReference type="InParanoid" id="E3MG69"/>
<dbReference type="Gene3D" id="1.10.238.10">
    <property type="entry name" value="EF-hand"/>
    <property type="match status" value="1"/>
</dbReference>
<proteinExistence type="predicted"/>
<dbReference type="InterPro" id="IPR039865">
    <property type="entry name" value="PPP2R3C"/>
</dbReference>
<dbReference type="InterPro" id="IPR018247">
    <property type="entry name" value="EF_Hand_1_Ca_BS"/>
</dbReference>